<dbReference type="RefSeq" id="WP_184882465.1">
    <property type="nucleotide sequence ID" value="NZ_BOOV01000033.1"/>
</dbReference>
<sequence length="183" mass="20768">MITREIIDAYAMVHPDGVERWTIVTRQPDGTLWPYLLPSETFENLAVMYGLDPDDIDELLRVAMLELHIAEPRLPGNFAADPAAAAGHVRDGRPVVVETAETTEQAREAHLARVAWVEENEVRIVTPKPGRRRMLRALDIDSEADVEVDAHERLAQLKATYQADHDRMRDKRQMLSRAIGRQV</sequence>
<keyword evidence="2" id="KW-1185">Reference proteome</keyword>
<organism evidence="1 2">
    <name type="scientific">Sphaerisporangium siamense</name>
    <dbReference type="NCBI Taxonomy" id="795645"/>
    <lineage>
        <taxon>Bacteria</taxon>
        <taxon>Bacillati</taxon>
        <taxon>Actinomycetota</taxon>
        <taxon>Actinomycetes</taxon>
        <taxon>Streptosporangiales</taxon>
        <taxon>Streptosporangiaceae</taxon>
        <taxon>Sphaerisporangium</taxon>
    </lineage>
</organism>
<proteinExistence type="predicted"/>
<dbReference type="EMBL" id="JACHND010000001">
    <property type="protein sequence ID" value="MBB4702586.1"/>
    <property type="molecule type" value="Genomic_DNA"/>
</dbReference>
<evidence type="ECO:0000313" key="1">
    <source>
        <dbReference type="EMBL" id="MBB4702586.1"/>
    </source>
</evidence>
<comment type="caution">
    <text evidence="1">The sequence shown here is derived from an EMBL/GenBank/DDBJ whole genome shotgun (WGS) entry which is preliminary data.</text>
</comment>
<evidence type="ECO:0000313" key="2">
    <source>
        <dbReference type="Proteomes" id="UP000542210"/>
    </source>
</evidence>
<name>A0A7W7D9P7_9ACTN</name>
<accession>A0A7W7D9P7</accession>
<protein>
    <submittedName>
        <fullName evidence="1">Uncharacterized protein</fullName>
    </submittedName>
</protein>
<dbReference type="AlphaFoldDB" id="A0A7W7D9P7"/>
<gene>
    <name evidence="1" type="ORF">BJ982_004130</name>
</gene>
<reference evidence="1 2" key="1">
    <citation type="submission" date="2020-08" db="EMBL/GenBank/DDBJ databases">
        <title>Sequencing the genomes of 1000 actinobacteria strains.</title>
        <authorList>
            <person name="Klenk H.-P."/>
        </authorList>
    </citation>
    <scope>NUCLEOTIDE SEQUENCE [LARGE SCALE GENOMIC DNA]</scope>
    <source>
        <strain evidence="1 2">DSM 45784</strain>
    </source>
</reference>
<dbReference type="Proteomes" id="UP000542210">
    <property type="component" value="Unassembled WGS sequence"/>
</dbReference>